<comment type="caution">
    <text evidence="2">The sequence shown here is derived from an EMBL/GenBank/DDBJ whole genome shotgun (WGS) entry which is preliminary data.</text>
</comment>
<keyword evidence="1" id="KW-1133">Transmembrane helix</keyword>
<dbReference type="AlphaFoldDB" id="A0A814HQU1"/>
<dbReference type="EMBL" id="CAJNOV010000240">
    <property type="protein sequence ID" value="CAF1012686.1"/>
    <property type="molecule type" value="Genomic_DNA"/>
</dbReference>
<keyword evidence="1" id="KW-0472">Membrane</keyword>
<feature type="transmembrane region" description="Helical" evidence="1">
    <location>
        <begin position="12"/>
        <end position="31"/>
    </location>
</feature>
<protein>
    <submittedName>
        <fullName evidence="2">Uncharacterized protein</fullName>
    </submittedName>
</protein>
<evidence type="ECO:0000313" key="7">
    <source>
        <dbReference type="Proteomes" id="UP000663866"/>
    </source>
</evidence>
<dbReference type="Proteomes" id="UP000663834">
    <property type="component" value="Unassembled WGS sequence"/>
</dbReference>
<evidence type="ECO:0000313" key="6">
    <source>
        <dbReference type="Proteomes" id="UP000663855"/>
    </source>
</evidence>
<dbReference type="Proteomes" id="UP000663866">
    <property type="component" value="Unassembled WGS sequence"/>
</dbReference>
<dbReference type="EMBL" id="CAJNRF010013591">
    <property type="protein sequence ID" value="CAF2150237.1"/>
    <property type="molecule type" value="Genomic_DNA"/>
</dbReference>
<dbReference type="Proteomes" id="UP000663856">
    <property type="component" value="Unassembled WGS sequence"/>
</dbReference>
<dbReference type="Proteomes" id="UP000663855">
    <property type="component" value="Unassembled WGS sequence"/>
</dbReference>
<keyword evidence="1" id="KW-0812">Transmembrane</keyword>
<organism evidence="2 6">
    <name type="scientific">Rotaria magnacalcarata</name>
    <dbReference type="NCBI Taxonomy" id="392030"/>
    <lineage>
        <taxon>Eukaryota</taxon>
        <taxon>Metazoa</taxon>
        <taxon>Spiralia</taxon>
        <taxon>Gnathifera</taxon>
        <taxon>Rotifera</taxon>
        <taxon>Eurotatoria</taxon>
        <taxon>Bdelloidea</taxon>
        <taxon>Philodinida</taxon>
        <taxon>Philodinidae</taxon>
        <taxon>Rotaria</taxon>
    </lineage>
</organism>
<sequence length="568" mass="67080">MLRFFFRYGWNKLHCIFIVLLFLVVLFIYTFSRENLSKTTIKISLTSSSPIQSSSIRTHDFRLYPESRSFLEYNRIQINNIDQSMFNFNKSEADEKKDYSNVIEYSESKFRSATIPIIWLDEYGDVHWNRAAQYETLYYLLAKQFPNDNISTCLTRQLIILEQWPMGFFSRHHCLIEHFGQTLYSPSMTLLTPRRLGVSNAGVEDFQNEGILRYYQSMSLCSSYLHHPTLKSLHDRIQSIGQTSSDTKVIHNITQLIERDESTIKFKYSRDIWKFGYDHVPHRRWLFDRNRKEIKKMIDYHSPIKSLIDHSNEHIYFYNSSSFNLAAWIPRNSPQGPPKEVLAGTTINLTTPDKIFTSFLRYMFLLFLSPLAPRIQTSAKLLAHHWSEYLSDKYNKPYNVVLSKMAVIFIRRGDKMPEDSFWHKHRRWRNISMYVKGIVDEEKRRQINYTAIFVMTDDVTVMKSIQEYARVGLIGVNNDEPYARRHLHGREILFNVFAPQSCFDPFVRIGFDQFLVNVQFITDHASLVVGHTDSNVGRYLEEIIYVNRQHEKNVRTLTYVINAPDSLD</sequence>
<evidence type="ECO:0000313" key="3">
    <source>
        <dbReference type="EMBL" id="CAF1625465.1"/>
    </source>
</evidence>
<evidence type="ECO:0000313" key="5">
    <source>
        <dbReference type="EMBL" id="CAF4012768.1"/>
    </source>
</evidence>
<accession>A0A814HQU1</accession>
<proteinExistence type="predicted"/>
<dbReference type="OrthoDB" id="9981633at2759"/>
<evidence type="ECO:0000313" key="4">
    <source>
        <dbReference type="EMBL" id="CAF2150237.1"/>
    </source>
</evidence>
<evidence type="ECO:0000313" key="2">
    <source>
        <dbReference type="EMBL" id="CAF1012686.1"/>
    </source>
</evidence>
<gene>
    <name evidence="2" type="ORF">CJN711_LOCUS2906</name>
    <name evidence="3" type="ORF">KQP761_LOCUS25278</name>
    <name evidence="5" type="ORF">OVN521_LOCUS15720</name>
    <name evidence="4" type="ORF">WKI299_LOCUS30145</name>
</gene>
<dbReference type="EMBL" id="CAJNOW010013861">
    <property type="protein sequence ID" value="CAF1625465.1"/>
    <property type="molecule type" value="Genomic_DNA"/>
</dbReference>
<reference evidence="2" key="1">
    <citation type="submission" date="2021-02" db="EMBL/GenBank/DDBJ databases">
        <authorList>
            <person name="Nowell W R."/>
        </authorList>
    </citation>
    <scope>NUCLEOTIDE SEQUENCE</scope>
</reference>
<name>A0A814HQU1_9BILA</name>
<keyword evidence="7" id="KW-1185">Reference proteome</keyword>
<evidence type="ECO:0000256" key="1">
    <source>
        <dbReference type="SAM" id="Phobius"/>
    </source>
</evidence>
<dbReference type="EMBL" id="CAJOBG010002533">
    <property type="protein sequence ID" value="CAF4012768.1"/>
    <property type="molecule type" value="Genomic_DNA"/>
</dbReference>